<comment type="caution">
    <text evidence="1">The sequence shown here is derived from an EMBL/GenBank/DDBJ whole genome shotgun (WGS) entry which is preliminary data.</text>
</comment>
<proteinExistence type="predicted"/>
<keyword evidence="2" id="KW-1185">Reference proteome</keyword>
<dbReference type="Proteomes" id="UP000828390">
    <property type="component" value="Unassembled WGS sequence"/>
</dbReference>
<organism evidence="1 2">
    <name type="scientific">Dreissena polymorpha</name>
    <name type="common">Zebra mussel</name>
    <name type="synonym">Mytilus polymorpha</name>
    <dbReference type="NCBI Taxonomy" id="45954"/>
    <lineage>
        <taxon>Eukaryota</taxon>
        <taxon>Metazoa</taxon>
        <taxon>Spiralia</taxon>
        <taxon>Lophotrochozoa</taxon>
        <taxon>Mollusca</taxon>
        <taxon>Bivalvia</taxon>
        <taxon>Autobranchia</taxon>
        <taxon>Heteroconchia</taxon>
        <taxon>Euheterodonta</taxon>
        <taxon>Imparidentia</taxon>
        <taxon>Neoheterodontei</taxon>
        <taxon>Myida</taxon>
        <taxon>Dreissenoidea</taxon>
        <taxon>Dreissenidae</taxon>
        <taxon>Dreissena</taxon>
    </lineage>
</organism>
<accession>A0A9D4KRJ2</accession>
<sequence length="111" mass="12309">MIPIVVSPATKYKLRHIEITSPSIVYMPNPHRLVGTMNTNESSLSESAINNSESVQYVASDPDIFHPATKRFKQRAFGQLPIVSRLHADGVGIIVPTAKKVQQFTDKMCLC</sequence>
<gene>
    <name evidence="1" type="ORF">DPMN_087052</name>
</gene>
<reference evidence="1" key="2">
    <citation type="submission" date="2020-11" db="EMBL/GenBank/DDBJ databases">
        <authorList>
            <person name="McCartney M.A."/>
            <person name="Auch B."/>
            <person name="Kono T."/>
            <person name="Mallez S."/>
            <person name="Becker A."/>
            <person name="Gohl D.M."/>
            <person name="Silverstein K.A.T."/>
            <person name="Koren S."/>
            <person name="Bechman K.B."/>
            <person name="Herman A."/>
            <person name="Abrahante J.E."/>
            <person name="Garbe J."/>
        </authorList>
    </citation>
    <scope>NUCLEOTIDE SEQUENCE</scope>
    <source>
        <strain evidence="1">Duluth1</strain>
        <tissue evidence="1">Whole animal</tissue>
    </source>
</reference>
<protein>
    <submittedName>
        <fullName evidence="1">Uncharacterized protein</fullName>
    </submittedName>
</protein>
<evidence type="ECO:0000313" key="2">
    <source>
        <dbReference type="Proteomes" id="UP000828390"/>
    </source>
</evidence>
<dbReference type="AlphaFoldDB" id="A0A9D4KRJ2"/>
<name>A0A9D4KRJ2_DREPO</name>
<reference evidence="1" key="1">
    <citation type="journal article" date="2019" name="bioRxiv">
        <title>The Genome of the Zebra Mussel, Dreissena polymorpha: A Resource for Invasive Species Research.</title>
        <authorList>
            <person name="McCartney M.A."/>
            <person name="Auch B."/>
            <person name="Kono T."/>
            <person name="Mallez S."/>
            <person name="Zhang Y."/>
            <person name="Obille A."/>
            <person name="Becker A."/>
            <person name="Abrahante J.E."/>
            <person name="Garbe J."/>
            <person name="Badalamenti J.P."/>
            <person name="Herman A."/>
            <person name="Mangelson H."/>
            <person name="Liachko I."/>
            <person name="Sullivan S."/>
            <person name="Sone E.D."/>
            <person name="Koren S."/>
            <person name="Silverstein K.A.T."/>
            <person name="Beckman K.B."/>
            <person name="Gohl D.M."/>
        </authorList>
    </citation>
    <scope>NUCLEOTIDE SEQUENCE</scope>
    <source>
        <strain evidence="1">Duluth1</strain>
        <tissue evidence="1">Whole animal</tissue>
    </source>
</reference>
<dbReference type="EMBL" id="JAIWYP010000003">
    <property type="protein sequence ID" value="KAH3844790.1"/>
    <property type="molecule type" value="Genomic_DNA"/>
</dbReference>
<evidence type="ECO:0000313" key="1">
    <source>
        <dbReference type="EMBL" id="KAH3844790.1"/>
    </source>
</evidence>